<dbReference type="Gene3D" id="3.30.1310.10">
    <property type="entry name" value="Nucleoid-associated protein YbaB-like domain"/>
    <property type="match status" value="1"/>
</dbReference>
<dbReference type="Pfam" id="PF02575">
    <property type="entry name" value="YbaB_DNA_bd"/>
    <property type="match status" value="1"/>
</dbReference>
<dbReference type="PANTHER" id="PTHR33449">
    <property type="entry name" value="NUCLEOID-ASSOCIATED PROTEIN YBAB"/>
    <property type="match status" value="1"/>
</dbReference>
<dbReference type="GO" id="GO:0005829">
    <property type="term" value="C:cytosol"/>
    <property type="evidence" value="ECO:0007669"/>
    <property type="project" value="TreeGrafter"/>
</dbReference>
<dbReference type="AlphaFoldDB" id="A0A1C4ACP9"/>
<dbReference type="GO" id="GO:0003677">
    <property type="term" value="F:DNA binding"/>
    <property type="evidence" value="ECO:0007669"/>
    <property type="project" value="UniProtKB-UniRule"/>
</dbReference>
<dbReference type="FunFam" id="3.30.1310.10:FF:000001">
    <property type="entry name" value="Nucleoid-associated protein YbaB"/>
    <property type="match status" value="1"/>
</dbReference>
<dbReference type="RefSeq" id="WP_091347193.1">
    <property type="nucleotide sequence ID" value="NZ_FMAQ01000002.1"/>
</dbReference>
<dbReference type="InterPro" id="IPR004401">
    <property type="entry name" value="YbaB/EbfC"/>
</dbReference>
<evidence type="ECO:0000256" key="5">
    <source>
        <dbReference type="SAM" id="Coils"/>
    </source>
</evidence>
<evidence type="ECO:0000256" key="4">
    <source>
        <dbReference type="HAMAP-Rule" id="MF_00274"/>
    </source>
</evidence>
<dbReference type="EMBL" id="FMAQ01000002">
    <property type="protein sequence ID" value="SCB92374.1"/>
    <property type="molecule type" value="Genomic_DNA"/>
</dbReference>
<evidence type="ECO:0000256" key="3">
    <source>
        <dbReference type="ARBA" id="ARBA00023125"/>
    </source>
</evidence>
<dbReference type="PANTHER" id="PTHR33449:SF1">
    <property type="entry name" value="NUCLEOID-ASSOCIATED PROTEIN YBAB"/>
    <property type="match status" value="1"/>
</dbReference>
<evidence type="ECO:0000313" key="7">
    <source>
        <dbReference type="Proteomes" id="UP000199670"/>
    </source>
</evidence>
<dbReference type="GO" id="GO:0043590">
    <property type="term" value="C:bacterial nucleoid"/>
    <property type="evidence" value="ECO:0007669"/>
    <property type="project" value="UniProtKB-UniRule"/>
</dbReference>
<dbReference type="SUPFAM" id="SSF82607">
    <property type="entry name" value="YbaB-like"/>
    <property type="match status" value="1"/>
</dbReference>
<gene>
    <name evidence="6" type="ORF">GA0061081_102351</name>
</gene>
<reference evidence="7" key="1">
    <citation type="submission" date="2016-08" db="EMBL/GenBank/DDBJ databases">
        <authorList>
            <person name="Varghese N."/>
            <person name="Submissions Spin"/>
        </authorList>
    </citation>
    <scope>NUCLEOTIDE SEQUENCE [LARGE SCALE GENOMIC DNA]</scope>
    <source>
        <strain evidence="7">R-53248</strain>
    </source>
</reference>
<dbReference type="PIRSF" id="PIRSF004555">
    <property type="entry name" value="UCP004555"/>
    <property type="match status" value="1"/>
</dbReference>
<dbReference type="HAMAP" id="MF_00274">
    <property type="entry name" value="DNA_YbaB_EbfC"/>
    <property type="match status" value="1"/>
</dbReference>
<feature type="coiled-coil region" evidence="5">
    <location>
        <begin position="9"/>
        <end position="36"/>
    </location>
</feature>
<dbReference type="OrthoDB" id="9808738at2"/>
<keyword evidence="2 4" id="KW-0963">Cytoplasm</keyword>
<proteinExistence type="inferred from homology"/>
<dbReference type="NCBIfam" id="TIGR00103">
    <property type="entry name" value="DNA_YbaB_EbfC"/>
    <property type="match status" value="1"/>
</dbReference>
<evidence type="ECO:0000256" key="2">
    <source>
        <dbReference type="ARBA" id="ARBA00022490"/>
    </source>
</evidence>
<name>A0A1C4ACP9_9GAMM</name>
<keyword evidence="3 4" id="KW-0238">DNA-binding</keyword>
<evidence type="ECO:0000256" key="1">
    <source>
        <dbReference type="ARBA" id="ARBA00011738"/>
    </source>
</evidence>
<keyword evidence="5" id="KW-0175">Coiled coil</keyword>
<dbReference type="Proteomes" id="UP000199670">
    <property type="component" value="Unassembled WGS sequence"/>
</dbReference>
<comment type="subunit">
    <text evidence="1 4">Homodimer.</text>
</comment>
<keyword evidence="7" id="KW-1185">Reference proteome</keyword>
<dbReference type="InterPro" id="IPR036894">
    <property type="entry name" value="YbaB-like_sf"/>
</dbReference>
<comment type="subcellular location">
    <subcellularLocation>
        <location evidence="4">Cytoplasm</location>
        <location evidence="4">Nucleoid</location>
    </subcellularLocation>
</comment>
<accession>A0A1C4ACP9</accession>
<protein>
    <recommendedName>
        <fullName evidence="4">Nucleoid-associated protein GA0061081_102351</fullName>
    </recommendedName>
</protein>
<organism evidence="6 7">
    <name type="scientific">Gilliamella bombicola</name>
    <dbReference type="NCBI Taxonomy" id="1798182"/>
    <lineage>
        <taxon>Bacteria</taxon>
        <taxon>Pseudomonadati</taxon>
        <taxon>Pseudomonadota</taxon>
        <taxon>Gammaproteobacteria</taxon>
        <taxon>Orbales</taxon>
        <taxon>Orbaceae</taxon>
        <taxon>Gilliamella</taxon>
    </lineage>
</organism>
<dbReference type="STRING" id="1798182.GA0061081_102351"/>
<evidence type="ECO:0000313" key="6">
    <source>
        <dbReference type="EMBL" id="SCB92374.1"/>
    </source>
</evidence>
<comment type="function">
    <text evidence="4">Binds to DNA and alters its conformation. May be involved in regulation of gene expression, nucleoid organization and DNA protection.</text>
</comment>
<sequence length="112" mass="12130">MFSGGKGGLGNLMKQAQQMQAKMQQAQEEIAKLEVTGESGAGMVKVTINGTHSCKRVEIDPSLLAEDDKEMLEDLIAAAYNDAARRLDDAQKERMAQVTGGMQLPPGFKMPF</sequence>
<comment type="similarity">
    <text evidence="4">Belongs to the YbaB/EbfC family.</text>
</comment>